<dbReference type="Gene3D" id="3.30.1390.30">
    <property type="entry name" value="Penicillin-binding protein 2a, domain 3"/>
    <property type="match status" value="1"/>
</dbReference>
<protein>
    <submittedName>
        <fullName evidence="17">Penicillin-binding protein 2</fullName>
    </submittedName>
</protein>
<reference evidence="17 18" key="1">
    <citation type="journal article" date="2018" name="Appl. Environ. Microbiol.">
        <title>Genome rearrangement shapes Prochlorococcus ecological adaptation.</title>
        <authorList>
            <person name="Yan W."/>
            <person name="Wei S."/>
            <person name="Wang Q."/>
            <person name="Xiao X."/>
            <person name="Zeng Q."/>
            <person name="Jiao N."/>
            <person name="Zhang R."/>
        </authorList>
    </citation>
    <scope>NUCLEOTIDE SEQUENCE [LARGE SCALE GENOMIC DNA]</scope>
    <source>
        <strain evidence="17 18">XMU1408</strain>
    </source>
</reference>
<dbReference type="SUPFAM" id="SSF56601">
    <property type="entry name" value="beta-lactamase/transpeptidase-like"/>
    <property type="match status" value="1"/>
</dbReference>
<dbReference type="AlphaFoldDB" id="A0A318R3L6"/>
<feature type="domain" description="Penicillin-binding protein dimerisation" evidence="16">
    <location>
        <begin position="64"/>
        <end position="234"/>
    </location>
</feature>
<dbReference type="PANTHER" id="PTHR30627:SF2">
    <property type="entry name" value="PEPTIDOGLYCAN D,D-TRANSPEPTIDASE MRDA"/>
    <property type="match status" value="1"/>
</dbReference>
<evidence type="ECO:0000256" key="4">
    <source>
        <dbReference type="ARBA" id="ARBA00022475"/>
    </source>
</evidence>
<keyword evidence="4" id="KW-1003">Cell membrane</keyword>
<evidence type="ECO:0000256" key="12">
    <source>
        <dbReference type="ARBA" id="ARBA00023136"/>
    </source>
</evidence>
<dbReference type="EMBL" id="QJUE01000001">
    <property type="protein sequence ID" value="PYE03654.1"/>
    <property type="molecule type" value="Genomic_DNA"/>
</dbReference>
<evidence type="ECO:0000256" key="7">
    <source>
        <dbReference type="ARBA" id="ARBA00022692"/>
    </source>
</evidence>
<dbReference type="GO" id="GO:0008658">
    <property type="term" value="F:penicillin binding"/>
    <property type="evidence" value="ECO:0007669"/>
    <property type="project" value="InterPro"/>
</dbReference>
<evidence type="ECO:0000256" key="9">
    <source>
        <dbReference type="ARBA" id="ARBA00022960"/>
    </source>
</evidence>
<evidence type="ECO:0000256" key="14">
    <source>
        <dbReference type="SAM" id="Phobius"/>
    </source>
</evidence>
<keyword evidence="13" id="KW-0961">Cell wall biogenesis/degradation</keyword>
<evidence type="ECO:0000256" key="6">
    <source>
        <dbReference type="ARBA" id="ARBA00022670"/>
    </source>
</evidence>
<dbReference type="OrthoDB" id="9766847at2"/>
<dbReference type="InterPro" id="IPR017790">
    <property type="entry name" value="Penicillin-binding_protein_2"/>
</dbReference>
<name>A0A318R3L6_PROMR</name>
<gene>
    <name evidence="17" type="primary">mrdA</name>
    <name evidence="17" type="ORF">DNJ73_00240</name>
</gene>
<keyword evidence="9" id="KW-0133">Cell shape</keyword>
<dbReference type="Proteomes" id="UP000247807">
    <property type="component" value="Unassembled WGS sequence"/>
</dbReference>
<dbReference type="RefSeq" id="WP_158465731.1">
    <property type="nucleotide sequence ID" value="NZ_QJUE01000001.1"/>
</dbReference>
<proteinExistence type="inferred from homology"/>
<keyword evidence="10" id="KW-0573">Peptidoglycan synthesis</keyword>
<organism evidence="17 18">
    <name type="scientific">Prochlorococcus marinus XMU1408</name>
    <dbReference type="NCBI Taxonomy" id="2213228"/>
    <lineage>
        <taxon>Bacteria</taxon>
        <taxon>Bacillati</taxon>
        <taxon>Cyanobacteriota</taxon>
        <taxon>Cyanophyceae</taxon>
        <taxon>Synechococcales</taxon>
        <taxon>Prochlorococcaceae</taxon>
        <taxon>Prochlorococcus</taxon>
    </lineage>
</organism>
<sequence length="603" mass="67208">MKKKEKFYLSSKKHVGAFNQPLVFFLFICFVFSITGFRLFWIQIINGSYYKKLSEENRIKLIANPPIRGRLLDRNGKVLADNKLFYSLSVQPRLITNSEWIDLRRSLSDLLNVSTKKLEIAFNRNNLDTPYKKILLTDLSEEQVVRFKEQENNLYGAQIDIDLIRNYPYKSLAAHALGYTQLITQKEFSKLSEQGYKLSDRIGRKGIEAAFESELRGKWGGEMLEIDAIGTVQRSLGLKLPRAGKDIRLTLDLDLQRTAEKVLSDKVGGAIVALDPRTGAIRAIASQPTFDLNFFSQPFTSFQYDSLFLSKKDPLLSRAFNAYDPGSTWKPVTAIAGMESGKVPASRKLNTVPCITYGSHCFPEYNRRGFGWIGYEDALRVSSNTFFYQVGVWAGSNALYDAAIKLGFDNYTGIETIFDENKGLVGNKEWAAEGRGWGKPGETPWIVEDLASASIGQSVVQVTPLQLARAYAVFANGGYLITPHLVDAKKNWRSEKYLQKVDIKDSTLDTIRRGLRKVVTNGTGIGINLDTSVLPPVAGKTGTAEDSSGGADHAWFAGFAPYDSGEIVIVAFAQNTPGGGSVHALPMARKILETWYEQKSNDE</sequence>
<comment type="subcellular location">
    <subcellularLocation>
        <location evidence="2">Cell membrane</location>
    </subcellularLocation>
    <subcellularLocation>
        <location evidence="1">Membrane</location>
        <topology evidence="1">Single-pass membrane protein</topology>
    </subcellularLocation>
</comment>
<dbReference type="Pfam" id="PF03717">
    <property type="entry name" value="PBP_dimer"/>
    <property type="match status" value="1"/>
</dbReference>
<dbReference type="Pfam" id="PF00905">
    <property type="entry name" value="Transpeptidase"/>
    <property type="match status" value="1"/>
</dbReference>
<evidence type="ECO:0000256" key="3">
    <source>
        <dbReference type="ARBA" id="ARBA00007171"/>
    </source>
</evidence>
<evidence type="ECO:0000256" key="1">
    <source>
        <dbReference type="ARBA" id="ARBA00004167"/>
    </source>
</evidence>
<dbReference type="GO" id="GO:0071972">
    <property type="term" value="F:peptidoglycan L,D-transpeptidase activity"/>
    <property type="evidence" value="ECO:0007669"/>
    <property type="project" value="TreeGrafter"/>
</dbReference>
<keyword evidence="6" id="KW-0645">Protease</keyword>
<evidence type="ECO:0000259" key="16">
    <source>
        <dbReference type="Pfam" id="PF03717"/>
    </source>
</evidence>
<dbReference type="InterPro" id="IPR012338">
    <property type="entry name" value="Beta-lactam/transpept-like"/>
</dbReference>
<evidence type="ECO:0000313" key="18">
    <source>
        <dbReference type="Proteomes" id="UP000247807"/>
    </source>
</evidence>
<dbReference type="GO" id="GO:0005886">
    <property type="term" value="C:plasma membrane"/>
    <property type="evidence" value="ECO:0007669"/>
    <property type="project" value="UniProtKB-SubCell"/>
</dbReference>
<dbReference type="Gene3D" id="3.90.1310.10">
    <property type="entry name" value="Penicillin-binding protein 2a (Domain 2)"/>
    <property type="match status" value="1"/>
</dbReference>
<evidence type="ECO:0000256" key="13">
    <source>
        <dbReference type="ARBA" id="ARBA00023316"/>
    </source>
</evidence>
<evidence type="ECO:0000259" key="15">
    <source>
        <dbReference type="Pfam" id="PF00905"/>
    </source>
</evidence>
<dbReference type="GO" id="GO:0071555">
    <property type="term" value="P:cell wall organization"/>
    <property type="evidence" value="ECO:0007669"/>
    <property type="project" value="UniProtKB-KW"/>
</dbReference>
<dbReference type="InterPro" id="IPR036138">
    <property type="entry name" value="PBP_dimer_sf"/>
</dbReference>
<dbReference type="NCBIfam" id="TIGR03423">
    <property type="entry name" value="pbp2_mrdA"/>
    <property type="match status" value="1"/>
</dbReference>
<dbReference type="GO" id="GO:0006508">
    <property type="term" value="P:proteolysis"/>
    <property type="evidence" value="ECO:0007669"/>
    <property type="project" value="UniProtKB-KW"/>
</dbReference>
<comment type="similarity">
    <text evidence="3">Belongs to the transpeptidase family.</text>
</comment>
<dbReference type="GO" id="GO:0009252">
    <property type="term" value="P:peptidoglycan biosynthetic process"/>
    <property type="evidence" value="ECO:0007669"/>
    <property type="project" value="UniProtKB-KW"/>
</dbReference>
<evidence type="ECO:0000256" key="10">
    <source>
        <dbReference type="ARBA" id="ARBA00022984"/>
    </source>
</evidence>
<dbReference type="SUPFAM" id="SSF56519">
    <property type="entry name" value="Penicillin binding protein dimerisation domain"/>
    <property type="match status" value="1"/>
</dbReference>
<dbReference type="InterPro" id="IPR001460">
    <property type="entry name" value="PCN-bd_Tpept"/>
</dbReference>
<keyword evidence="7 14" id="KW-0812">Transmembrane</keyword>
<keyword evidence="11 14" id="KW-1133">Transmembrane helix</keyword>
<evidence type="ECO:0000256" key="5">
    <source>
        <dbReference type="ARBA" id="ARBA00022519"/>
    </source>
</evidence>
<accession>A0A318R3L6</accession>
<evidence type="ECO:0000313" key="17">
    <source>
        <dbReference type="EMBL" id="PYE03654.1"/>
    </source>
</evidence>
<comment type="caution">
    <text evidence="17">The sequence shown here is derived from an EMBL/GenBank/DDBJ whole genome shotgun (WGS) entry which is preliminary data.</text>
</comment>
<keyword evidence="5" id="KW-0997">Cell inner membrane</keyword>
<feature type="domain" description="Penicillin-binding protein transpeptidase" evidence="15">
    <location>
        <begin position="269"/>
        <end position="593"/>
    </location>
</feature>
<dbReference type="InterPro" id="IPR005311">
    <property type="entry name" value="PBP_dimer"/>
</dbReference>
<dbReference type="GO" id="GO:0009002">
    <property type="term" value="F:serine-type D-Ala-D-Ala carboxypeptidase activity"/>
    <property type="evidence" value="ECO:0007669"/>
    <property type="project" value="InterPro"/>
</dbReference>
<dbReference type="PANTHER" id="PTHR30627">
    <property type="entry name" value="PEPTIDOGLYCAN D,D-TRANSPEPTIDASE"/>
    <property type="match status" value="1"/>
</dbReference>
<evidence type="ECO:0000256" key="11">
    <source>
        <dbReference type="ARBA" id="ARBA00022989"/>
    </source>
</evidence>
<feature type="transmembrane region" description="Helical" evidence="14">
    <location>
        <begin position="21"/>
        <end position="41"/>
    </location>
</feature>
<keyword evidence="8" id="KW-0378">Hydrolase</keyword>
<evidence type="ECO:0000256" key="8">
    <source>
        <dbReference type="ARBA" id="ARBA00022801"/>
    </source>
</evidence>
<evidence type="ECO:0000256" key="2">
    <source>
        <dbReference type="ARBA" id="ARBA00004236"/>
    </source>
</evidence>
<keyword evidence="12 14" id="KW-0472">Membrane</keyword>
<dbReference type="GO" id="GO:0008360">
    <property type="term" value="P:regulation of cell shape"/>
    <property type="evidence" value="ECO:0007669"/>
    <property type="project" value="UniProtKB-KW"/>
</dbReference>
<dbReference type="InterPro" id="IPR050515">
    <property type="entry name" value="Beta-lactam/transpept"/>
</dbReference>
<dbReference type="Gene3D" id="3.40.710.10">
    <property type="entry name" value="DD-peptidase/beta-lactamase superfamily"/>
    <property type="match status" value="1"/>
</dbReference>